<dbReference type="PROSITE" id="PS00365">
    <property type="entry name" value="NIR_SIR"/>
    <property type="match status" value="1"/>
</dbReference>
<dbReference type="InterPro" id="IPR005117">
    <property type="entry name" value="NiRdtase/SiRdtase_haem-b_fer"/>
</dbReference>
<evidence type="ECO:0000256" key="1">
    <source>
        <dbReference type="ARBA" id="ARBA00022485"/>
    </source>
</evidence>
<dbReference type="Gene3D" id="3.30.413.10">
    <property type="entry name" value="Sulfite Reductase Hemoprotein, domain 1"/>
    <property type="match status" value="1"/>
</dbReference>
<sequence>MKICPMPKNILTKELEQQNQSIDNTLCEHFPITRKELKKLIKGTHLRTWEAILAEHGYGEGCDHCHKVVTLVLQRLRNPSPKTASIKDPIEAFIARSNKWGRYMITPRLPGGEITAEQLRVLGEVSTEFKLTPKINLGQHIDLFGAKLEDLPQIWKTLIAVGFESGHTNGRSLGMVQTCLGEKWCGHALKDSTGLAIRLEHRYKGLLAPAKLKGAVSGCTTECAGALHKDFGVVATEKGWNLFIGGKGGIKPHPGVLLVRNVQEEVLIHSLDRFLLLYMHDAKKGMKPYAWLKQFDGGIRALQDLIQQKHSNVPATVEAKMKQYIDSTSCDWQKILEDPQHLSYFQPQIIDSKVTSAFE</sequence>
<dbReference type="GO" id="GO:0020037">
    <property type="term" value="F:heme binding"/>
    <property type="evidence" value="ECO:0007669"/>
    <property type="project" value="InterPro"/>
</dbReference>
<dbReference type="PANTHER" id="PTHR43809">
    <property type="entry name" value="NITRITE REDUCTASE (NADH) LARGE SUBUNIT"/>
    <property type="match status" value="1"/>
</dbReference>
<name>A0A2A4TBS1_9DELT</name>
<keyword evidence="2" id="KW-0349">Heme</keyword>
<evidence type="ECO:0000313" key="10">
    <source>
        <dbReference type="Proteomes" id="UP000218113"/>
    </source>
</evidence>
<evidence type="ECO:0000256" key="5">
    <source>
        <dbReference type="ARBA" id="ARBA00023004"/>
    </source>
</evidence>
<keyword evidence="4" id="KW-0560">Oxidoreductase</keyword>
<evidence type="ECO:0000313" key="9">
    <source>
        <dbReference type="EMBL" id="PCI30427.1"/>
    </source>
</evidence>
<dbReference type="GO" id="GO:0051539">
    <property type="term" value="F:4 iron, 4 sulfur cluster binding"/>
    <property type="evidence" value="ECO:0007669"/>
    <property type="project" value="UniProtKB-KW"/>
</dbReference>
<evidence type="ECO:0000256" key="3">
    <source>
        <dbReference type="ARBA" id="ARBA00022723"/>
    </source>
</evidence>
<dbReference type="InterPro" id="IPR045854">
    <property type="entry name" value="NO2/SO3_Rdtase_4Fe4S_sf"/>
</dbReference>
<feature type="domain" description="Nitrite/Sulfite reductase ferredoxin-like" evidence="8">
    <location>
        <begin position="101"/>
        <end position="160"/>
    </location>
</feature>
<dbReference type="GO" id="GO:0046872">
    <property type="term" value="F:metal ion binding"/>
    <property type="evidence" value="ECO:0007669"/>
    <property type="project" value="UniProtKB-KW"/>
</dbReference>
<evidence type="ECO:0000256" key="2">
    <source>
        <dbReference type="ARBA" id="ARBA00022617"/>
    </source>
</evidence>
<comment type="caution">
    <text evidence="9">The sequence shown here is derived from an EMBL/GenBank/DDBJ whole genome shotgun (WGS) entry which is preliminary data.</text>
</comment>
<dbReference type="GO" id="GO:0016491">
    <property type="term" value="F:oxidoreductase activity"/>
    <property type="evidence" value="ECO:0007669"/>
    <property type="project" value="UniProtKB-KW"/>
</dbReference>
<protein>
    <recommendedName>
        <fullName evidence="11">Nitrite reductase</fullName>
    </recommendedName>
</protein>
<organism evidence="9 10">
    <name type="scientific">SAR324 cluster bacterium</name>
    <dbReference type="NCBI Taxonomy" id="2024889"/>
    <lineage>
        <taxon>Bacteria</taxon>
        <taxon>Deltaproteobacteria</taxon>
        <taxon>SAR324 cluster</taxon>
    </lineage>
</organism>
<dbReference type="InterPro" id="IPR006066">
    <property type="entry name" value="NO2/SO3_Rdtase_FeS/sirohaem_BS"/>
</dbReference>
<gene>
    <name evidence="9" type="ORF">COB67_01915</name>
</gene>
<keyword evidence="5" id="KW-0408">Iron</keyword>
<accession>A0A2A4TBS1</accession>
<dbReference type="Pfam" id="PF01077">
    <property type="entry name" value="NIR_SIR"/>
    <property type="match status" value="1"/>
</dbReference>
<evidence type="ECO:0000259" key="7">
    <source>
        <dbReference type="Pfam" id="PF01077"/>
    </source>
</evidence>
<keyword evidence="3" id="KW-0479">Metal-binding</keyword>
<evidence type="ECO:0000256" key="4">
    <source>
        <dbReference type="ARBA" id="ARBA00023002"/>
    </source>
</evidence>
<dbReference type="EMBL" id="NVSR01000005">
    <property type="protein sequence ID" value="PCI30427.1"/>
    <property type="molecule type" value="Genomic_DNA"/>
</dbReference>
<dbReference type="InterPro" id="IPR006067">
    <property type="entry name" value="NO2/SO3_Rdtase_4Fe4S_dom"/>
</dbReference>
<dbReference type="SUPFAM" id="SSF55124">
    <property type="entry name" value="Nitrite/Sulfite reductase N-terminal domain-like"/>
    <property type="match status" value="1"/>
</dbReference>
<dbReference type="Pfam" id="PF03460">
    <property type="entry name" value="NIR_SIR_ferr"/>
    <property type="match status" value="1"/>
</dbReference>
<evidence type="ECO:0008006" key="11">
    <source>
        <dbReference type="Google" id="ProtNLM"/>
    </source>
</evidence>
<dbReference type="InterPro" id="IPR036136">
    <property type="entry name" value="Nit/Sulf_reduc_fer-like_dom_sf"/>
</dbReference>
<dbReference type="SUPFAM" id="SSF56014">
    <property type="entry name" value="Nitrite and sulphite reductase 4Fe-4S domain-like"/>
    <property type="match status" value="1"/>
</dbReference>
<feature type="domain" description="Nitrite/sulphite reductase 4Fe-4S" evidence="7">
    <location>
        <begin position="174"/>
        <end position="286"/>
    </location>
</feature>
<keyword evidence="1" id="KW-0004">4Fe-4S</keyword>
<dbReference type="PANTHER" id="PTHR43809:SF1">
    <property type="entry name" value="NITRITE REDUCTASE (NADH) LARGE SUBUNIT"/>
    <property type="match status" value="1"/>
</dbReference>
<evidence type="ECO:0000256" key="6">
    <source>
        <dbReference type="ARBA" id="ARBA00023014"/>
    </source>
</evidence>
<dbReference type="Proteomes" id="UP000218113">
    <property type="component" value="Unassembled WGS sequence"/>
</dbReference>
<dbReference type="AlphaFoldDB" id="A0A2A4TBS1"/>
<keyword evidence="6" id="KW-0411">Iron-sulfur</keyword>
<reference evidence="10" key="1">
    <citation type="submission" date="2017-08" db="EMBL/GenBank/DDBJ databases">
        <title>A dynamic microbial community with high functional redundancy inhabits the cold, oxic subseafloor aquifer.</title>
        <authorList>
            <person name="Tully B.J."/>
            <person name="Wheat C.G."/>
            <person name="Glazer B.T."/>
            <person name="Huber J.A."/>
        </authorList>
    </citation>
    <scope>NUCLEOTIDE SEQUENCE [LARGE SCALE GENOMIC DNA]</scope>
</reference>
<dbReference type="InterPro" id="IPR052034">
    <property type="entry name" value="NasD-like"/>
</dbReference>
<proteinExistence type="predicted"/>
<evidence type="ECO:0000259" key="8">
    <source>
        <dbReference type="Pfam" id="PF03460"/>
    </source>
</evidence>